<gene>
    <name evidence="2" type="ORF">EJ04DRAFT_526736</name>
</gene>
<feature type="compositionally biased region" description="Pro residues" evidence="1">
    <location>
        <begin position="1"/>
        <end position="16"/>
    </location>
</feature>
<evidence type="ECO:0000313" key="3">
    <source>
        <dbReference type="Proteomes" id="UP000799444"/>
    </source>
</evidence>
<evidence type="ECO:0000313" key="2">
    <source>
        <dbReference type="EMBL" id="KAF2730724.1"/>
    </source>
</evidence>
<protein>
    <submittedName>
        <fullName evidence="2">Uncharacterized protein</fullName>
    </submittedName>
</protein>
<name>A0A9P4UXV5_9PLEO</name>
<keyword evidence="3" id="KW-1185">Reference proteome</keyword>
<feature type="compositionally biased region" description="Basic and acidic residues" evidence="1">
    <location>
        <begin position="24"/>
        <end position="43"/>
    </location>
</feature>
<dbReference type="AlphaFoldDB" id="A0A9P4UXV5"/>
<feature type="region of interest" description="Disordered" evidence="1">
    <location>
        <begin position="111"/>
        <end position="133"/>
    </location>
</feature>
<comment type="caution">
    <text evidence="2">The sequence shown here is derived from an EMBL/GenBank/DDBJ whole genome shotgun (WGS) entry which is preliminary data.</text>
</comment>
<reference evidence="2" key="1">
    <citation type="journal article" date="2020" name="Stud. Mycol.">
        <title>101 Dothideomycetes genomes: a test case for predicting lifestyles and emergence of pathogens.</title>
        <authorList>
            <person name="Haridas S."/>
            <person name="Albert R."/>
            <person name="Binder M."/>
            <person name="Bloem J."/>
            <person name="Labutti K."/>
            <person name="Salamov A."/>
            <person name="Andreopoulos B."/>
            <person name="Baker S."/>
            <person name="Barry K."/>
            <person name="Bills G."/>
            <person name="Bluhm B."/>
            <person name="Cannon C."/>
            <person name="Castanera R."/>
            <person name="Culley D."/>
            <person name="Daum C."/>
            <person name="Ezra D."/>
            <person name="Gonzalez J."/>
            <person name="Henrissat B."/>
            <person name="Kuo A."/>
            <person name="Liang C."/>
            <person name="Lipzen A."/>
            <person name="Lutzoni F."/>
            <person name="Magnuson J."/>
            <person name="Mondo S."/>
            <person name="Nolan M."/>
            <person name="Ohm R."/>
            <person name="Pangilinan J."/>
            <person name="Park H.-J."/>
            <person name="Ramirez L."/>
            <person name="Alfaro M."/>
            <person name="Sun H."/>
            <person name="Tritt A."/>
            <person name="Yoshinaga Y."/>
            <person name="Zwiers L.-H."/>
            <person name="Turgeon B."/>
            <person name="Goodwin S."/>
            <person name="Spatafora J."/>
            <person name="Crous P."/>
            <person name="Grigoriev I."/>
        </authorList>
    </citation>
    <scope>NUCLEOTIDE SEQUENCE</scope>
    <source>
        <strain evidence="2">CBS 125425</strain>
    </source>
</reference>
<dbReference type="EMBL" id="ML996211">
    <property type="protein sequence ID" value="KAF2730724.1"/>
    <property type="molecule type" value="Genomic_DNA"/>
</dbReference>
<evidence type="ECO:0000256" key="1">
    <source>
        <dbReference type="SAM" id="MobiDB-lite"/>
    </source>
</evidence>
<sequence length="287" mass="31617">MHSFPRPPSIHRPPTPALHCPFEPARRRQEKGWETEDGGRETQDGLVTRRGLVDWSPAAALHPQPTFAAGWRARRNEEGLQKEIFVILPRSFVCLQPGALARALIGLAELLQPGPEPPEPRRRRSPLEPKSPILPPFWIDGSFSRGVAHDGGDWREYRRASAAGQSPPPAPTSLARPFQTTIIPIPPPWIRFSPSFRTIGVRARYNIRQPNNHASSDSPCQPATTSLRRPCAPLPGAPSLAPTPHVLSSSNLGTSTRDWNLLPQLPRFGCCEVLTQGRAPASCPFLT</sequence>
<accession>A0A9P4UXV5</accession>
<proteinExistence type="predicted"/>
<feature type="region of interest" description="Disordered" evidence="1">
    <location>
        <begin position="1"/>
        <end position="44"/>
    </location>
</feature>
<dbReference type="Proteomes" id="UP000799444">
    <property type="component" value="Unassembled WGS sequence"/>
</dbReference>
<organism evidence="2 3">
    <name type="scientific">Polyplosphaeria fusca</name>
    <dbReference type="NCBI Taxonomy" id="682080"/>
    <lineage>
        <taxon>Eukaryota</taxon>
        <taxon>Fungi</taxon>
        <taxon>Dikarya</taxon>
        <taxon>Ascomycota</taxon>
        <taxon>Pezizomycotina</taxon>
        <taxon>Dothideomycetes</taxon>
        <taxon>Pleosporomycetidae</taxon>
        <taxon>Pleosporales</taxon>
        <taxon>Tetraplosphaeriaceae</taxon>
        <taxon>Polyplosphaeria</taxon>
    </lineage>
</organism>